<accession>A0A250KJ10</accession>
<dbReference type="RefSeq" id="WP_120175000.1">
    <property type="nucleotide sequence ID" value="NZ_AP018050.1"/>
</dbReference>
<organism evidence="2 3">
    <name type="scientific">Prevotella melaninogenica</name>
    <dbReference type="NCBI Taxonomy" id="28132"/>
    <lineage>
        <taxon>Bacteria</taxon>
        <taxon>Pseudomonadati</taxon>
        <taxon>Bacteroidota</taxon>
        <taxon>Bacteroidia</taxon>
        <taxon>Bacteroidales</taxon>
        <taxon>Prevotellaceae</taxon>
        <taxon>Prevotella</taxon>
    </lineage>
</organism>
<feature type="signal peptide" evidence="1">
    <location>
        <begin position="1"/>
        <end position="18"/>
    </location>
</feature>
<reference evidence="2 3" key="1">
    <citation type="submission" date="2017-05" db="EMBL/GenBank/DDBJ databases">
        <title>whole genome sequence of Prevotella melaninogenica GAI 07411.</title>
        <authorList>
            <person name="Kondo Y."/>
            <person name="Hoshino T."/>
        </authorList>
    </citation>
    <scope>NUCLEOTIDE SEQUENCE [LARGE SCALE GENOMIC DNA]</scope>
    <source>
        <strain evidence="2 3">GAI 07411</strain>
    </source>
</reference>
<dbReference type="Proteomes" id="UP000267517">
    <property type="component" value="Chromosome II"/>
</dbReference>
<dbReference type="InterPro" id="IPR024302">
    <property type="entry name" value="SusD-like"/>
</dbReference>
<dbReference type="InterPro" id="IPR011990">
    <property type="entry name" value="TPR-like_helical_dom_sf"/>
</dbReference>
<name>A0A250KJ10_9BACT</name>
<dbReference type="AlphaFoldDB" id="A0A250KJ10"/>
<evidence type="ECO:0000256" key="1">
    <source>
        <dbReference type="SAM" id="SignalP"/>
    </source>
</evidence>
<feature type="chain" id="PRO_5012196977" description="SusD/RagB family nutrient-binding outer membrane lipoprotein" evidence="1">
    <location>
        <begin position="19"/>
        <end position="610"/>
    </location>
</feature>
<dbReference type="OrthoDB" id="1387301at2"/>
<sequence length="610" mass="67602">MKSKHIIVLMTMALPALGLQSCLDYDNPGDEFNATTKNVEKVTARGAVDSIPYRTATDAAAAGDAMTAMQDLLDAGVGGQFSMRGGKRGEHPGAHAYQYQYSLGVDNYAEYTVVPHTFFQYSKIRLASSYAIDQKCYGGAWGSFTEMKTAMVPILNHSKVNAIPEMKAAYLTLFNQQAVEVADVYGPMPYRELKTNLQVGPYTYNKVEDVYNDVLANLDTAIACFHYFDQKPAAYKQKLVNEFKTRFLVMNEGGVADGTMKNWARYANSLKLRLAMHLVKSDPARAQKLAEEAVADGVIESVSQEVSIRPGVLGFSNPLCGVEDWGDARMSATMEIVLKTFDHPWLKYLFEKNSNQIKNNKTGEITNTGTRICGIRTGTHPGEGQGYDENQYIAFSKLSAQYFSNAPLQIMKYAEVCFLRAEGALRGWNMGGSAQHFYELGIRNANCEDPEMKSMDGESPTGASGVNWYDAWVDTYMAQENPVAYVYKDPTGDTPDAASPITIGVKWNDSDSQETKLEKIITQKYIAIYPNGFEAWNDLRRTGYPRKLDVLNIDEADGSLFPGDIMHRLPFPGTQDIATKQDVDNTGIPALGGPDKMATRLFWDKTTSNF</sequence>
<evidence type="ECO:0000313" key="2">
    <source>
        <dbReference type="EMBL" id="BBA29894.1"/>
    </source>
</evidence>
<evidence type="ECO:0008006" key="4">
    <source>
        <dbReference type="Google" id="ProtNLM"/>
    </source>
</evidence>
<gene>
    <name evidence="2" type="ORF">PMEL_200421</name>
</gene>
<proteinExistence type="predicted"/>
<keyword evidence="1" id="KW-0732">Signal</keyword>
<dbReference type="PROSITE" id="PS51257">
    <property type="entry name" value="PROKAR_LIPOPROTEIN"/>
    <property type="match status" value="1"/>
</dbReference>
<protein>
    <recommendedName>
        <fullName evidence="4">SusD/RagB family nutrient-binding outer membrane lipoprotein</fullName>
    </recommendedName>
</protein>
<dbReference type="EMBL" id="AP018050">
    <property type="protein sequence ID" value="BBA29894.1"/>
    <property type="molecule type" value="Genomic_DNA"/>
</dbReference>
<dbReference type="Pfam" id="PF12741">
    <property type="entry name" value="SusD-like"/>
    <property type="match status" value="1"/>
</dbReference>
<evidence type="ECO:0000313" key="3">
    <source>
        <dbReference type="Proteomes" id="UP000267517"/>
    </source>
</evidence>
<dbReference type="SUPFAM" id="SSF48452">
    <property type="entry name" value="TPR-like"/>
    <property type="match status" value="1"/>
</dbReference>
<dbReference type="Gene3D" id="1.25.40.390">
    <property type="match status" value="1"/>
</dbReference>